<gene>
    <name evidence="3" type="ORF">BHE18_01965</name>
</gene>
<keyword evidence="1" id="KW-0812">Transmembrane</keyword>
<protein>
    <recommendedName>
        <fullName evidence="2">VanZ-like domain-containing protein</fullName>
    </recommendedName>
</protein>
<proteinExistence type="predicted"/>
<evidence type="ECO:0000256" key="1">
    <source>
        <dbReference type="SAM" id="Phobius"/>
    </source>
</evidence>
<reference evidence="3 4" key="1">
    <citation type="submission" date="2016-09" db="EMBL/GenBank/DDBJ databases">
        <title>Bacillus aquimaris SAMM genome sequence reveals colonization and biosurfactant production capacities.</title>
        <authorList>
            <person name="Waghmode S.R."/>
            <person name="Suryavanshi M.V."/>
        </authorList>
    </citation>
    <scope>NUCLEOTIDE SEQUENCE [LARGE SCALE GENOMIC DNA]</scope>
    <source>
        <strain evidence="3 4">SAMM</strain>
    </source>
</reference>
<keyword evidence="1" id="KW-0472">Membrane</keyword>
<dbReference type="AlphaFoldDB" id="A0A1J6VZD4"/>
<evidence type="ECO:0000313" key="3">
    <source>
        <dbReference type="EMBL" id="OIU69708.1"/>
    </source>
</evidence>
<evidence type="ECO:0000313" key="4">
    <source>
        <dbReference type="Proteomes" id="UP000182062"/>
    </source>
</evidence>
<dbReference type="NCBIfam" id="NF037970">
    <property type="entry name" value="vanZ_1"/>
    <property type="match status" value="1"/>
</dbReference>
<dbReference type="Pfam" id="PF04892">
    <property type="entry name" value="VanZ"/>
    <property type="match status" value="1"/>
</dbReference>
<name>A0A1J6VZD4_9BACI</name>
<accession>A0A1J6VZD4</accession>
<feature type="transmembrane region" description="Helical" evidence="1">
    <location>
        <begin position="38"/>
        <end position="56"/>
    </location>
</feature>
<sequence length="184" mass="20768">MGQGDRYIVPERDNVPVPLSRSMPPPCHGKDDDEGVIGVRWVTAISYLVLIFIFTCTEKLTRLYIEGIPRFRWNPEPDYSAFFDFTSYPFTSPAYIYQKAGHALAFCLLAAIVYMVVNRLGTTILISAGYALFTEVAQLFFYRTGCLLDVGFDAGGVVLYVGLYWLWKKGLIIIQKAEDKPSNL</sequence>
<comment type="caution">
    <text evidence="3">The sequence shown here is derived from an EMBL/GenBank/DDBJ whole genome shotgun (WGS) entry which is preliminary data.</text>
</comment>
<feature type="domain" description="VanZ-like" evidence="2">
    <location>
        <begin position="71"/>
        <end position="167"/>
    </location>
</feature>
<feature type="transmembrane region" description="Helical" evidence="1">
    <location>
        <begin position="139"/>
        <end position="167"/>
    </location>
</feature>
<evidence type="ECO:0000259" key="2">
    <source>
        <dbReference type="Pfam" id="PF04892"/>
    </source>
</evidence>
<keyword evidence="4" id="KW-1185">Reference proteome</keyword>
<feature type="transmembrane region" description="Helical" evidence="1">
    <location>
        <begin position="103"/>
        <end position="133"/>
    </location>
</feature>
<dbReference type="InterPro" id="IPR006976">
    <property type="entry name" value="VanZ-like"/>
</dbReference>
<organism evidence="3 4">
    <name type="scientific">Rossellomorea aquimaris</name>
    <dbReference type="NCBI Taxonomy" id="189382"/>
    <lineage>
        <taxon>Bacteria</taxon>
        <taxon>Bacillati</taxon>
        <taxon>Bacillota</taxon>
        <taxon>Bacilli</taxon>
        <taxon>Bacillales</taxon>
        <taxon>Bacillaceae</taxon>
        <taxon>Rossellomorea</taxon>
    </lineage>
</organism>
<keyword evidence="1" id="KW-1133">Transmembrane helix</keyword>
<dbReference type="EMBL" id="MINN01000117">
    <property type="protein sequence ID" value="OIU69708.1"/>
    <property type="molecule type" value="Genomic_DNA"/>
</dbReference>
<dbReference type="Proteomes" id="UP000182062">
    <property type="component" value="Unassembled WGS sequence"/>
</dbReference>